<dbReference type="Proteomes" id="UP000565441">
    <property type="component" value="Unassembled WGS sequence"/>
</dbReference>
<dbReference type="OrthoDB" id="3261852at2759"/>
<evidence type="ECO:0000313" key="2">
    <source>
        <dbReference type="Proteomes" id="UP000565441"/>
    </source>
</evidence>
<comment type="caution">
    <text evidence="1">The sequence shown here is derived from an EMBL/GenBank/DDBJ whole genome shotgun (WGS) entry which is preliminary data.</text>
</comment>
<keyword evidence="2" id="KW-1185">Reference proteome</keyword>
<sequence length="171" mass="18608">MSEVTQESAPNVDLLAAAMQKLGVTNVSASDLLAAVKQEQEQKRRAPASTIERSKILLRRATKAHTSLPTRQLLMRIRRLQQTLTPISKTAVAGLRALMKDAFPGGNIRDPYTCIWINDFPNTPDKYLPFVCASLVITPDVAGANVLKCVVPVGLRRPSVPGSEQSAECND</sequence>
<dbReference type="AlphaFoldDB" id="A0A8H5M4W5"/>
<protein>
    <submittedName>
        <fullName evidence="1">Uncharacterized protein</fullName>
    </submittedName>
</protein>
<reference evidence="1 2" key="1">
    <citation type="journal article" date="2020" name="ISME J.">
        <title>Uncovering the hidden diversity of litter-decomposition mechanisms in mushroom-forming fungi.</title>
        <authorList>
            <person name="Floudas D."/>
            <person name="Bentzer J."/>
            <person name="Ahren D."/>
            <person name="Johansson T."/>
            <person name="Persson P."/>
            <person name="Tunlid A."/>
        </authorList>
    </citation>
    <scope>NUCLEOTIDE SEQUENCE [LARGE SCALE GENOMIC DNA]</scope>
    <source>
        <strain evidence="1 2">CBS 661.87</strain>
    </source>
</reference>
<dbReference type="EMBL" id="JAACJP010000012">
    <property type="protein sequence ID" value="KAF5381008.1"/>
    <property type="molecule type" value="Genomic_DNA"/>
</dbReference>
<name>A0A8H5M4W5_9AGAR</name>
<proteinExistence type="predicted"/>
<evidence type="ECO:0000313" key="1">
    <source>
        <dbReference type="EMBL" id="KAF5381008.1"/>
    </source>
</evidence>
<organism evidence="1 2">
    <name type="scientific">Tricholomella constricta</name>
    <dbReference type="NCBI Taxonomy" id="117010"/>
    <lineage>
        <taxon>Eukaryota</taxon>
        <taxon>Fungi</taxon>
        <taxon>Dikarya</taxon>
        <taxon>Basidiomycota</taxon>
        <taxon>Agaricomycotina</taxon>
        <taxon>Agaricomycetes</taxon>
        <taxon>Agaricomycetidae</taxon>
        <taxon>Agaricales</taxon>
        <taxon>Tricholomatineae</taxon>
        <taxon>Lyophyllaceae</taxon>
        <taxon>Tricholomella</taxon>
    </lineage>
</organism>
<gene>
    <name evidence="1" type="ORF">D9615_003939</name>
</gene>
<accession>A0A8H5M4W5</accession>